<dbReference type="HOGENOM" id="CLU_2396088_0_0_0"/>
<sequence>MDQAAINPLGAPLRILLKLVEQGDEQAWQEIGRRNGWVWEEPVVLRVRQRPYVGTKGEEITPPPKRVTIQVTHEENILRIPPGAIKTSEPEEE</sequence>
<dbReference type="Proteomes" id="UP000006177">
    <property type="component" value="Chromosome"/>
</dbReference>
<name>J9ZAB8_LEPFM</name>
<dbReference type="STRING" id="1048260.LFML04_0874"/>
<reference evidence="1 2" key="1">
    <citation type="journal article" date="2011" name="J. Microbiol.">
        <title>Complete genome of Leptospirillum ferriphilum ML-04 provides insight into its physiology and environmental adaptation.</title>
        <authorList>
            <person name="Mi S."/>
            <person name="Song J."/>
            <person name="Lin J."/>
            <person name="Che Y."/>
            <person name="Zheng H."/>
            <person name="Lin J."/>
        </authorList>
    </citation>
    <scope>NUCLEOTIDE SEQUENCE [LARGE SCALE GENOMIC DNA]</scope>
    <source>
        <strain evidence="1 2">ML-04</strain>
    </source>
</reference>
<dbReference type="KEGG" id="lfi:LFML04_0874"/>
<accession>J9ZAB8</accession>
<organism evidence="1 2">
    <name type="scientific">Leptospirillum ferriphilum (strain ML-04)</name>
    <dbReference type="NCBI Taxonomy" id="1048260"/>
    <lineage>
        <taxon>Bacteria</taxon>
        <taxon>Pseudomonadati</taxon>
        <taxon>Nitrospirota</taxon>
        <taxon>Nitrospiria</taxon>
        <taxon>Nitrospirales</taxon>
        <taxon>Nitrospiraceae</taxon>
        <taxon>Leptospirillum</taxon>
    </lineage>
</organism>
<dbReference type="EMBL" id="CP002919">
    <property type="protein sequence ID" value="AFS53106.1"/>
    <property type="molecule type" value="Genomic_DNA"/>
</dbReference>
<protein>
    <submittedName>
        <fullName evidence="1">Uncharacterized protein</fullName>
    </submittedName>
</protein>
<proteinExistence type="predicted"/>
<evidence type="ECO:0000313" key="1">
    <source>
        <dbReference type="EMBL" id="AFS53106.1"/>
    </source>
</evidence>
<evidence type="ECO:0000313" key="2">
    <source>
        <dbReference type="Proteomes" id="UP000006177"/>
    </source>
</evidence>
<dbReference type="AlphaFoldDB" id="J9ZAB8"/>
<gene>
    <name evidence="1" type="ordered locus">LFML04_0874</name>
</gene>
<dbReference type="PATRIC" id="fig|1048260.3.peg.955"/>